<dbReference type="AlphaFoldDB" id="A0A563DRJ2"/>
<organism evidence="7 8">
    <name type="scientific">Leekyejoonella antrihumi</name>
    <dbReference type="NCBI Taxonomy" id="1660198"/>
    <lineage>
        <taxon>Bacteria</taxon>
        <taxon>Bacillati</taxon>
        <taxon>Actinomycetota</taxon>
        <taxon>Actinomycetes</taxon>
        <taxon>Micrococcales</taxon>
        <taxon>Dermacoccaceae</taxon>
        <taxon>Leekyejoonella</taxon>
    </lineage>
</organism>
<dbReference type="InterPro" id="IPR050367">
    <property type="entry name" value="APC_superfamily"/>
</dbReference>
<gene>
    <name evidence="7" type="ORF">FGL98_23340</name>
</gene>
<feature type="transmembrane region" description="Helical" evidence="6">
    <location>
        <begin position="428"/>
        <end position="446"/>
    </location>
</feature>
<evidence type="ECO:0000256" key="1">
    <source>
        <dbReference type="ARBA" id="ARBA00004651"/>
    </source>
</evidence>
<evidence type="ECO:0000313" key="8">
    <source>
        <dbReference type="Proteomes" id="UP000320244"/>
    </source>
</evidence>
<keyword evidence="4 6" id="KW-1133">Transmembrane helix</keyword>
<feature type="transmembrane region" description="Helical" evidence="6">
    <location>
        <begin position="109"/>
        <end position="128"/>
    </location>
</feature>
<feature type="transmembrane region" description="Helical" evidence="6">
    <location>
        <begin position="26"/>
        <end position="44"/>
    </location>
</feature>
<keyword evidence="2" id="KW-1003">Cell membrane</keyword>
<reference evidence="7 8" key="2">
    <citation type="submission" date="2019-08" db="EMBL/GenBank/DDBJ databases">
        <title>Jejuicoccus antrihumi gen. nov., sp. nov., a new member of the family Dermacoccaceae isolated from a cave.</title>
        <authorList>
            <person name="Schumann P."/>
            <person name="Kim I.S."/>
        </authorList>
    </citation>
    <scope>NUCLEOTIDE SEQUENCE [LARGE SCALE GENOMIC DNA]</scope>
    <source>
        <strain evidence="7 8">C5-26</strain>
    </source>
</reference>
<keyword evidence="5 6" id="KW-0472">Membrane</keyword>
<evidence type="ECO:0000256" key="2">
    <source>
        <dbReference type="ARBA" id="ARBA00022475"/>
    </source>
</evidence>
<evidence type="ECO:0000256" key="6">
    <source>
        <dbReference type="SAM" id="Phobius"/>
    </source>
</evidence>
<dbReference type="InterPro" id="IPR002293">
    <property type="entry name" value="AA/rel_permease1"/>
</dbReference>
<dbReference type="Gene3D" id="1.20.1740.10">
    <property type="entry name" value="Amino acid/polyamine transporter I"/>
    <property type="match status" value="1"/>
</dbReference>
<keyword evidence="3 6" id="KW-0812">Transmembrane</keyword>
<dbReference type="PIRSF" id="PIRSF006060">
    <property type="entry name" value="AA_transporter"/>
    <property type="match status" value="1"/>
</dbReference>
<dbReference type="OrthoDB" id="9762947at2"/>
<feature type="transmembrane region" description="Helical" evidence="6">
    <location>
        <begin position="373"/>
        <end position="395"/>
    </location>
</feature>
<feature type="transmembrane region" description="Helical" evidence="6">
    <location>
        <begin position="239"/>
        <end position="261"/>
    </location>
</feature>
<reference evidence="7 8" key="1">
    <citation type="submission" date="2019-05" db="EMBL/GenBank/DDBJ databases">
        <authorList>
            <person name="Lee S.D."/>
        </authorList>
    </citation>
    <scope>NUCLEOTIDE SEQUENCE [LARGE SCALE GENOMIC DNA]</scope>
    <source>
        <strain evidence="7 8">C5-26</strain>
    </source>
</reference>
<dbReference type="PANTHER" id="PTHR42770:SF16">
    <property type="entry name" value="AMINO ACID PERMEASE"/>
    <property type="match status" value="1"/>
</dbReference>
<evidence type="ECO:0000313" key="7">
    <source>
        <dbReference type="EMBL" id="TWP32806.1"/>
    </source>
</evidence>
<comment type="caution">
    <text evidence="7">The sequence shown here is derived from an EMBL/GenBank/DDBJ whole genome shotgun (WGS) entry which is preliminary data.</text>
</comment>
<feature type="transmembrane region" description="Helical" evidence="6">
    <location>
        <begin position="158"/>
        <end position="182"/>
    </location>
</feature>
<dbReference type="EMBL" id="VCQV01000058">
    <property type="protein sequence ID" value="TWP32806.1"/>
    <property type="molecule type" value="Genomic_DNA"/>
</dbReference>
<feature type="transmembrane region" description="Helical" evidence="6">
    <location>
        <begin position="301"/>
        <end position="320"/>
    </location>
</feature>
<feature type="transmembrane region" description="Helical" evidence="6">
    <location>
        <begin position="404"/>
        <end position="422"/>
    </location>
</feature>
<feature type="transmembrane region" description="Helical" evidence="6">
    <location>
        <begin position="341"/>
        <end position="361"/>
    </location>
</feature>
<protein>
    <submittedName>
        <fullName evidence="7">APC family permease</fullName>
    </submittedName>
</protein>
<dbReference type="GO" id="GO:0022857">
    <property type="term" value="F:transmembrane transporter activity"/>
    <property type="evidence" value="ECO:0007669"/>
    <property type="project" value="InterPro"/>
</dbReference>
<name>A0A563DRJ2_9MICO</name>
<dbReference type="Pfam" id="PF13520">
    <property type="entry name" value="AA_permease_2"/>
    <property type="match status" value="1"/>
</dbReference>
<feature type="transmembrane region" description="Helical" evidence="6">
    <location>
        <begin position="134"/>
        <end position="151"/>
    </location>
</feature>
<evidence type="ECO:0000256" key="4">
    <source>
        <dbReference type="ARBA" id="ARBA00022989"/>
    </source>
</evidence>
<sequence>MKESPVSSGTTTAPAGLRRQITFGDLVVYGLVFIGPAAAVSIFGPLDAKSHGAVPLVYLVATIAMAFTAYSYALMSRKVPRAGSVFAYASAGIGPRTGFVTGWMVMLDYLLIPSVAYLFTGIAMHSALPALPTWAWTALAVVVTTGFNLAGVRVAARVATLAVIAEVVVLTMVLIGGVWLLARHGATRGPWSPLTGVGAFSATAVLGSVSVAVLSYLGFDAIATFAEETVGSTRLVSRALLTCLVIAGLLFAAQTYVGALISPDTPAQLAAHPGAQGDAYYHLIDVRLAGWLSTAMAVSKAAGAAFSAMVGQAAASRILMDMSRSKRLPRALSTVDSRTGVPAVGVLIAAAFNVLIAVWAARRPNGLDTLVSIVSVGALCAFILLHASVIGYYWVRRAGGPRRVGPHLISPVVGAVILLIVLGEASHAAQIVGAVWLVAGLIVTAVQHQRDRRTIPGT</sequence>
<dbReference type="GO" id="GO:0005886">
    <property type="term" value="C:plasma membrane"/>
    <property type="evidence" value="ECO:0007669"/>
    <property type="project" value="UniProtKB-SubCell"/>
</dbReference>
<evidence type="ECO:0000256" key="3">
    <source>
        <dbReference type="ARBA" id="ARBA00022692"/>
    </source>
</evidence>
<evidence type="ECO:0000256" key="5">
    <source>
        <dbReference type="ARBA" id="ARBA00023136"/>
    </source>
</evidence>
<comment type="subcellular location">
    <subcellularLocation>
        <location evidence="1">Cell membrane</location>
        <topology evidence="1">Multi-pass membrane protein</topology>
    </subcellularLocation>
</comment>
<dbReference type="Proteomes" id="UP000320244">
    <property type="component" value="Unassembled WGS sequence"/>
</dbReference>
<accession>A0A563DRJ2</accession>
<feature type="transmembrane region" description="Helical" evidence="6">
    <location>
        <begin position="194"/>
        <end position="219"/>
    </location>
</feature>
<keyword evidence="8" id="KW-1185">Reference proteome</keyword>
<dbReference type="PANTHER" id="PTHR42770">
    <property type="entry name" value="AMINO ACID TRANSPORTER-RELATED"/>
    <property type="match status" value="1"/>
</dbReference>
<feature type="transmembrane region" description="Helical" evidence="6">
    <location>
        <begin position="56"/>
        <end position="75"/>
    </location>
</feature>
<proteinExistence type="predicted"/>